<comment type="pathway">
    <text evidence="3">Cofactor biosynthesis; thiamine diphosphate biosynthesis; 4-methyl-5-(2-phosphoethyl)-thiazole from 5-(2-hydroxyethyl)-4-methylthiazole: step 1/1.</text>
</comment>
<evidence type="ECO:0000313" key="12">
    <source>
        <dbReference type="EMBL" id="MBS9337262.1"/>
    </source>
</evidence>
<proteinExistence type="predicted"/>
<keyword evidence="6" id="KW-0479">Metal-binding</keyword>
<dbReference type="PRINTS" id="PR01099">
    <property type="entry name" value="HYETHTZKNASE"/>
</dbReference>
<accession>A0ABS5QWT2</accession>
<dbReference type="RefSeq" id="WP_213821012.1">
    <property type="nucleotide sequence ID" value="NZ_JAAMFL010000003.1"/>
</dbReference>
<keyword evidence="13" id="KW-1185">Reference proteome</keyword>
<comment type="caution">
    <text evidence="12">The sequence shown here is derived from an EMBL/GenBank/DDBJ whole genome shotgun (WGS) entry which is preliminary data.</text>
</comment>
<evidence type="ECO:0000256" key="5">
    <source>
        <dbReference type="ARBA" id="ARBA00022679"/>
    </source>
</evidence>
<evidence type="ECO:0000256" key="8">
    <source>
        <dbReference type="ARBA" id="ARBA00022777"/>
    </source>
</evidence>
<evidence type="ECO:0000256" key="6">
    <source>
        <dbReference type="ARBA" id="ARBA00022723"/>
    </source>
</evidence>
<keyword evidence="7" id="KW-0547">Nucleotide-binding</keyword>
<evidence type="ECO:0000256" key="2">
    <source>
        <dbReference type="ARBA" id="ARBA00001946"/>
    </source>
</evidence>
<keyword evidence="11" id="KW-0784">Thiamine biosynthesis</keyword>
<comment type="cofactor">
    <cofactor evidence="2">
        <name>Mg(2+)</name>
        <dbReference type="ChEBI" id="CHEBI:18420"/>
    </cofactor>
</comment>
<name>A0ABS5QWT2_9LACO</name>
<keyword evidence="10" id="KW-0460">Magnesium</keyword>
<comment type="catalytic activity">
    <reaction evidence="1">
        <text>5-(2-hydroxyethyl)-4-methylthiazole + ATP = 4-methyl-5-(2-phosphooxyethyl)-thiazole + ADP + H(+)</text>
        <dbReference type="Rhea" id="RHEA:24212"/>
        <dbReference type="ChEBI" id="CHEBI:15378"/>
        <dbReference type="ChEBI" id="CHEBI:17957"/>
        <dbReference type="ChEBI" id="CHEBI:30616"/>
        <dbReference type="ChEBI" id="CHEBI:58296"/>
        <dbReference type="ChEBI" id="CHEBI:456216"/>
        <dbReference type="EC" id="2.7.1.50"/>
    </reaction>
</comment>
<dbReference type="EMBL" id="JAAMFL010000003">
    <property type="protein sequence ID" value="MBS9337262.1"/>
    <property type="molecule type" value="Genomic_DNA"/>
</dbReference>
<dbReference type="InterPro" id="IPR029056">
    <property type="entry name" value="Ribokinase-like"/>
</dbReference>
<keyword evidence="9" id="KW-0067">ATP-binding</keyword>
<dbReference type="Pfam" id="PF02110">
    <property type="entry name" value="HK"/>
    <property type="match status" value="1"/>
</dbReference>
<dbReference type="EC" id="2.7.1.50" evidence="4"/>
<reference evidence="12 13" key="1">
    <citation type="submission" date="2020-02" db="EMBL/GenBank/DDBJ databases">
        <title>Fructobacillus sp. isolated from paper mulberry of Taiwan.</title>
        <authorList>
            <person name="Lin S.-T."/>
        </authorList>
    </citation>
    <scope>NUCLEOTIDE SEQUENCE [LARGE SCALE GENOMIC DNA]</scope>
    <source>
        <strain evidence="12 13">S1-1</strain>
    </source>
</reference>
<dbReference type="Proteomes" id="UP001519503">
    <property type="component" value="Unassembled WGS sequence"/>
</dbReference>
<gene>
    <name evidence="12" type="ORF">G6R30_02120</name>
</gene>
<organism evidence="12 13">
    <name type="scientific">Fructobacillus parabroussonetiae</name>
    <dbReference type="NCBI Taxonomy" id="2713174"/>
    <lineage>
        <taxon>Bacteria</taxon>
        <taxon>Bacillati</taxon>
        <taxon>Bacillota</taxon>
        <taxon>Bacilli</taxon>
        <taxon>Lactobacillales</taxon>
        <taxon>Lactobacillaceae</taxon>
        <taxon>Fructobacillus</taxon>
    </lineage>
</organism>
<keyword evidence="8" id="KW-0418">Kinase</keyword>
<sequence length="119" mass="12904">MSILEDIQTKPAMVIMNGNHVTEQLVADVISYLGGSPLIAEDYQDDANLVPLSAAIDLNMGTITKSSHQRLIQLGQTANQHGKPIVFDPVGVGASPLRKAQARETFRESFNASDSRQLE</sequence>
<evidence type="ECO:0000256" key="9">
    <source>
        <dbReference type="ARBA" id="ARBA00022840"/>
    </source>
</evidence>
<evidence type="ECO:0000256" key="4">
    <source>
        <dbReference type="ARBA" id="ARBA00012129"/>
    </source>
</evidence>
<dbReference type="InterPro" id="IPR000417">
    <property type="entry name" value="Hyethyz_kinase"/>
</dbReference>
<evidence type="ECO:0000256" key="10">
    <source>
        <dbReference type="ARBA" id="ARBA00022842"/>
    </source>
</evidence>
<evidence type="ECO:0000256" key="11">
    <source>
        <dbReference type="ARBA" id="ARBA00022977"/>
    </source>
</evidence>
<evidence type="ECO:0000256" key="3">
    <source>
        <dbReference type="ARBA" id="ARBA00004868"/>
    </source>
</evidence>
<dbReference type="SUPFAM" id="SSF53613">
    <property type="entry name" value="Ribokinase-like"/>
    <property type="match status" value="1"/>
</dbReference>
<evidence type="ECO:0000256" key="1">
    <source>
        <dbReference type="ARBA" id="ARBA00001771"/>
    </source>
</evidence>
<keyword evidence="5" id="KW-0808">Transferase</keyword>
<evidence type="ECO:0000256" key="7">
    <source>
        <dbReference type="ARBA" id="ARBA00022741"/>
    </source>
</evidence>
<dbReference type="Gene3D" id="3.40.1190.20">
    <property type="match status" value="1"/>
</dbReference>
<protein>
    <recommendedName>
        <fullName evidence="4">hydroxyethylthiazole kinase</fullName>
        <ecNumber evidence="4">2.7.1.50</ecNumber>
    </recommendedName>
</protein>
<evidence type="ECO:0000313" key="13">
    <source>
        <dbReference type="Proteomes" id="UP001519503"/>
    </source>
</evidence>